<protein>
    <recommendedName>
        <fullName evidence="4 9">Trigger factor</fullName>
        <shortName evidence="9">TF</shortName>
        <ecNumber evidence="3 9">5.2.1.8</ecNumber>
    </recommendedName>
    <alternativeName>
        <fullName evidence="8 9">PPIase</fullName>
    </alternativeName>
</protein>
<evidence type="ECO:0000259" key="11">
    <source>
        <dbReference type="Pfam" id="PF05698"/>
    </source>
</evidence>
<dbReference type="SUPFAM" id="SSF102735">
    <property type="entry name" value="Trigger factor ribosome-binding domain"/>
    <property type="match status" value="1"/>
</dbReference>
<dbReference type="GO" id="GO:0043022">
    <property type="term" value="F:ribosome binding"/>
    <property type="evidence" value="ECO:0007669"/>
    <property type="project" value="TreeGrafter"/>
</dbReference>
<dbReference type="PANTHER" id="PTHR30560">
    <property type="entry name" value="TRIGGER FACTOR CHAPERONE AND PEPTIDYL-PROLYL CIS/TRANS ISOMERASE"/>
    <property type="match status" value="1"/>
</dbReference>
<reference evidence="13" key="1">
    <citation type="submission" date="2017-09" db="EMBL/GenBank/DDBJ databases">
        <title>Depth-based differentiation of microbial function through sediment-hosted aquifers and enrichment of novel symbionts in the deep terrestrial subsurface.</title>
        <authorList>
            <person name="Probst A.J."/>
            <person name="Ladd B."/>
            <person name="Jarett J.K."/>
            <person name="Geller-Mcgrath D.E."/>
            <person name="Sieber C.M.K."/>
            <person name="Emerson J.B."/>
            <person name="Anantharaman K."/>
            <person name="Thomas B.C."/>
            <person name="Malmstrom R."/>
            <person name="Stieglmeier M."/>
            <person name="Klingl A."/>
            <person name="Woyke T."/>
            <person name="Ryan C.M."/>
            <person name="Banfield J.F."/>
        </authorList>
    </citation>
    <scope>NUCLEOTIDE SEQUENCE [LARGE SCALE GENOMIC DNA]</scope>
</reference>
<dbReference type="EC" id="5.2.1.8" evidence="3 9"/>
<dbReference type="InterPro" id="IPR036611">
    <property type="entry name" value="Trigger_fac_ribosome-bd_sf"/>
</dbReference>
<comment type="function">
    <text evidence="9">Involved in protein export. Acts as a chaperone by maintaining the newly synthesized protein in an open conformation. Functions as a peptidyl-prolyl cis-trans isomerase.</text>
</comment>
<dbReference type="Gene3D" id="3.10.50.40">
    <property type="match status" value="1"/>
</dbReference>
<dbReference type="GO" id="GO:0005737">
    <property type="term" value="C:cytoplasm"/>
    <property type="evidence" value="ECO:0007669"/>
    <property type="project" value="UniProtKB-SubCell"/>
</dbReference>
<dbReference type="Gene3D" id="1.10.3120.10">
    <property type="entry name" value="Trigger factor, C-terminal domain"/>
    <property type="match status" value="1"/>
</dbReference>
<feature type="domain" description="Trigger factor C-terminal" evidence="11">
    <location>
        <begin position="268"/>
        <end position="389"/>
    </location>
</feature>
<evidence type="ECO:0000256" key="4">
    <source>
        <dbReference type="ARBA" id="ARBA00016902"/>
    </source>
</evidence>
<gene>
    <name evidence="9 12" type="primary">tig</name>
    <name evidence="12" type="ORF">COU08_02330</name>
</gene>
<comment type="similarity">
    <text evidence="2 9">Belongs to the FKBP-type PPIase family. Tig subfamily.</text>
</comment>
<dbReference type="Gene3D" id="3.30.70.1050">
    <property type="entry name" value="Trigger factor ribosome-binding domain"/>
    <property type="match status" value="1"/>
</dbReference>
<proteinExistence type="inferred from homology"/>
<comment type="subcellular location">
    <subcellularLocation>
        <location evidence="9">Cytoplasm</location>
    </subcellularLocation>
    <text evidence="9">About half TF is bound to the ribosome near the polypeptide exit tunnel while the other half is free in the cytoplasm.</text>
</comment>
<dbReference type="AlphaFoldDB" id="A0A2M6WI62"/>
<dbReference type="HAMAP" id="MF_00303">
    <property type="entry name" value="Trigger_factor_Tig"/>
    <property type="match status" value="1"/>
</dbReference>
<dbReference type="GO" id="GO:0044183">
    <property type="term" value="F:protein folding chaperone"/>
    <property type="evidence" value="ECO:0007669"/>
    <property type="project" value="TreeGrafter"/>
</dbReference>
<keyword evidence="9" id="KW-0963">Cytoplasm</keyword>
<dbReference type="GO" id="GO:0051083">
    <property type="term" value="P:'de novo' cotranslational protein folding"/>
    <property type="evidence" value="ECO:0007669"/>
    <property type="project" value="TreeGrafter"/>
</dbReference>
<dbReference type="Proteomes" id="UP000228635">
    <property type="component" value="Unassembled WGS sequence"/>
</dbReference>
<organism evidence="12 13">
    <name type="scientific">Candidatus Harrisonbacteria bacterium CG10_big_fil_rev_8_21_14_0_10_42_17</name>
    <dbReference type="NCBI Taxonomy" id="1974584"/>
    <lineage>
        <taxon>Bacteria</taxon>
        <taxon>Candidatus Harrisoniibacteriota</taxon>
    </lineage>
</organism>
<dbReference type="InterPro" id="IPR037041">
    <property type="entry name" value="Trigger_fac_C_sf"/>
</dbReference>
<dbReference type="EMBL" id="PFBA01000022">
    <property type="protein sequence ID" value="PIT92446.1"/>
    <property type="molecule type" value="Genomic_DNA"/>
</dbReference>
<keyword evidence="9" id="KW-0131">Cell cycle</keyword>
<dbReference type="Pfam" id="PF05698">
    <property type="entry name" value="Trigger_C"/>
    <property type="match status" value="1"/>
</dbReference>
<keyword evidence="9" id="KW-0132">Cell division</keyword>
<dbReference type="SUPFAM" id="SSF109998">
    <property type="entry name" value="Triger factor/SurA peptide-binding domain-like"/>
    <property type="match status" value="1"/>
</dbReference>
<comment type="catalytic activity">
    <reaction evidence="1 9">
        <text>[protein]-peptidylproline (omega=180) = [protein]-peptidylproline (omega=0)</text>
        <dbReference type="Rhea" id="RHEA:16237"/>
        <dbReference type="Rhea" id="RHEA-COMP:10747"/>
        <dbReference type="Rhea" id="RHEA-COMP:10748"/>
        <dbReference type="ChEBI" id="CHEBI:83833"/>
        <dbReference type="ChEBI" id="CHEBI:83834"/>
        <dbReference type="EC" id="5.2.1.8"/>
    </reaction>
</comment>
<comment type="caution">
    <text evidence="12">The sequence shown here is derived from an EMBL/GenBank/DDBJ whole genome shotgun (WGS) entry which is preliminary data.</text>
</comment>
<dbReference type="InterPro" id="IPR046357">
    <property type="entry name" value="PPIase_dom_sf"/>
</dbReference>
<keyword evidence="7 9" id="KW-0413">Isomerase</keyword>
<dbReference type="GO" id="GO:0043335">
    <property type="term" value="P:protein unfolding"/>
    <property type="evidence" value="ECO:0007669"/>
    <property type="project" value="TreeGrafter"/>
</dbReference>
<evidence type="ECO:0000313" key="12">
    <source>
        <dbReference type="EMBL" id="PIT92446.1"/>
    </source>
</evidence>
<keyword evidence="5 9" id="KW-0697">Rotamase</keyword>
<evidence type="ECO:0000256" key="9">
    <source>
        <dbReference type="HAMAP-Rule" id="MF_00303"/>
    </source>
</evidence>
<keyword evidence="6 9" id="KW-0143">Chaperone</keyword>
<dbReference type="InterPro" id="IPR005215">
    <property type="entry name" value="Trig_fac"/>
</dbReference>
<dbReference type="GO" id="GO:0051301">
    <property type="term" value="P:cell division"/>
    <property type="evidence" value="ECO:0007669"/>
    <property type="project" value="UniProtKB-KW"/>
</dbReference>
<dbReference type="InterPro" id="IPR008880">
    <property type="entry name" value="Trigger_fac_C"/>
</dbReference>
<sequence length="416" mass="47548">MRGYHIIMKSNIKKLPGSKVEAEITIDAPLFKEYWDTAYASAAEEVTIKGFRKGTAPKEMVDRAIDHEKVFEHATQSAIKESLGKVTEEHGWTVIDTPKVEIKEASPTGEVGLSYRAELMLFPEIKLPDYKKIASKYNEEKKEVTVTDEEIGKTLEWLQKSRAAIVRVERESKRGDLIEADVESSVNGKLLEDGSTKSDKIVIGESHFMKGFDDQLVGHRANDHVEFELSETSDKKFGFKVSIKGVFERSLSELNDVFAAALGPNFKTIDDVKTSIKEGLGAEKEKKEEDKRRIKILEDIAEKTEVDVPERMIQRTLESMINDFKQMLPPEKQNEEELQKSLEPQAKKNVINNLIIHEIAKRENLEPTPEEIAEELKKMNVDAQKDVDQRRYYDYSYSIIQSRKVFELLENHGKNN</sequence>
<evidence type="ECO:0000256" key="7">
    <source>
        <dbReference type="ARBA" id="ARBA00023235"/>
    </source>
</evidence>
<evidence type="ECO:0000259" key="10">
    <source>
        <dbReference type="Pfam" id="PF05697"/>
    </source>
</evidence>
<evidence type="ECO:0000256" key="5">
    <source>
        <dbReference type="ARBA" id="ARBA00023110"/>
    </source>
</evidence>
<feature type="domain" description="Trigger factor ribosome-binding bacterial" evidence="10">
    <location>
        <begin position="8"/>
        <end position="156"/>
    </location>
</feature>
<dbReference type="InterPro" id="IPR008881">
    <property type="entry name" value="Trigger_fac_ribosome-bd_bac"/>
</dbReference>
<dbReference type="PANTHER" id="PTHR30560:SF3">
    <property type="entry name" value="TRIGGER FACTOR-LIKE PROTEIN TIG, CHLOROPLASTIC"/>
    <property type="match status" value="1"/>
</dbReference>
<evidence type="ECO:0000256" key="6">
    <source>
        <dbReference type="ARBA" id="ARBA00023186"/>
    </source>
</evidence>
<dbReference type="Pfam" id="PF05697">
    <property type="entry name" value="Trigger_N"/>
    <property type="match status" value="1"/>
</dbReference>
<name>A0A2M6WI62_9BACT</name>
<evidence type="ECO:0000256" key="1">
    <source>
        <dbReference type="ARBA" id="ARBA00000971"/>
    </source>
</evidence>
<dbReference type="SUPFAM" id="SSF54534">
    <property type="entry name" value="FKBP-like"/>
    <property type="match status" value="1"/>
</dbReference>
<evidence type="ECO:0000256" key="2">
    <source>
        <dbReference type="ARBA" id="ARBA00005464"/>
    </source>
</evidence>
<accession>A0A2M6WI62</accession>
<dbReference type="InterPro" id="IPR027304">
    <property type="entry name" value="Trigger_fact/SurA_dom_sf"/>
</dbReference>
<dbReference type="GO" id="GO:0015031">
    <property type="term" value="P:protein transport"/>
    <property type="evidence" value="ECO:0007669"/>
    <property type="project" value="UniProtKB-UniRule"/>
</dbReference>
<evidence type="ECO:0000256" key="8">
    <source>
        <dbReference type="ARBA" id="ARBA00029986"/>
    </source>
</evidence>
<evidence type="ECO:0000256" key="3">
    <source>
        <dbReference type="ARBA" id="ARBA00013194"/>
    </source>
</evidence>
<comment type="domain">
    <text evidence="9">Consists of 3 domains; the N-terminus binds the ribosome, the middle domain has PPIase activity, while the C-terminus has intrinsic chaperone activity on its own.</text>
</comment>
<evidence type="ECO:0000313" key="13">
    <source>
        <dbReference type="Proteomes" id="UP000228635"/>
    </source>
</evidence>
<dbReference type="NCBIfam" id="TIGR00115">
    <property type="entry name" value="tig"/>
    <property type="match status" value="1"/>
</dbReference>
<dbReference type="PIRSF" id="PIRSF003095">
    <property type="entry name" value="Trigger_factor"/>
    <property type="match status" value="1"/>
</dbReference>
<dbReference type="GO" id="GO:0003755">
    <property type="term" value="F:peptidyl-prolyl cis-trans isomerase activity"/>
    <property type="evidence" value="ECO:0007669"/>
    <property type="project" value="UniProtKB-UniRule"/>
</dbReference>